<dbReference type="EMBL" id="JAZHXI010000015">
    <property type="protein sequence ID" value="KAL2063683.1"/>
    <property type="molecule type" value="Genomic_DNA"/>
</dbReference>
<name>A0ABR4C3R1_9HELO</name>
<keyword evidence="2" id="KW-1185">Reference proteome</keyword>
<protein>
    <submittedName>
        <fullName evidence="1">Uncharacterized protein</fullName>
    </submittedName>
</protein>
<gene>
    <name evidence="1" type="ORF">VTL71DRAFT_5488</name>
</gene>
<comment type="caution">
    <text evidence="1">The sequence shown here is derived from an EMBL/GenBank/DDBJ whole genome shotgun (WGS) entry which is preliminary data.</text>
</comment>
<dbReference type="Proteomes" id="UP001595075">
    <property type="component" value="Unassembled WGS sequence"/>
</dbReference>
<proteinExistence type="predicted"/>
<reference evidence="1 2" key="1">
    <citation type="journal article" date="2024" name="Commun. Biol.">
        <title>Comparative genomic analysis of thermophilic fungi reveals convergent evolutionary adaptations and gene losses.</title>
        <authorList>
            <person name="Steindorff A.S."/>
            <person name="Aguilar-Pontes M.V."/>
            <person name="Robinson A.J."/>
            <person name="Andreopoulos B."/>
            <person name="LaButti K."/>
            <person name="Kuo A."/>
            <person name="Mondo S."/>
            <person name="Riley R."/>
            <person name="Otillar R."/>
            <person name="Haridas S."/>
            <person name="Lipzen A."/>
            <person name="Grimwood J."/>
            <person name="Schmutz J."/>
            <person name="Clum A."/>
            <person name="Reid I.D."/>
            <person name="Moisan M.C."/>
            <person name="Butler G."/>
            <person name="Nguyen T.T.M."/>
            <person name="Dewar K."/>
            <person name="Conant G."/>
            <person name="Drula E."/>
            <person name="Henrissat B."/>
            <person name="Hansel C."/>
            <person name="Singer S."/>
            <person name="Hutchinson M.I."/>
            <person name="de Vries R.P."/>
            <person name="Natvig D.O."/>
            <person name="Powell A.J."/>
            <person name="Tsang A."/>
            <person name="Grigoriev I.V."/>
        </authorList>
    </citation>
    <scope>NUCLEOTIDE SEQUENCE [LARGE SCALE GENOMIC DNA]</scope>
    <source>
        <strain evidence="1 2">CBS 494.80</strain>
    </source>
</reference>
<evidence type="ECO:0000313" key="2">
    <source>
        <dbReference type="Proteomes" id="UP001595075"/>
    </source>
</evidence>
<organism evidence="1 2">
    <name type="scientific">Oculimacula yallundae</name>
    <dbReference type="NCBI Taxonomy" id="86028"/>
    <lineage>
        <taxon>Eukaryota</taxon>
        <taxon>Fungi</taxon>
        <taxon>Dikarya</taxon>
        <taxon>Ascomycota</taxon>
        <taxon>Pezizomycotina</taxon>
        <taxon>Leotiomycetes</taxon>
        <taxon>Helotiales</taxon>
        <taxon>Ploettnerulaceae</taxon>
        <taxon>Oculimacula</taxon>
    </lineage>
</organism>
<accession>A0ABR4C3R1</accession>
<evidence type="ECO:0000313" key="1">
    <source>
        <dbReference type="EMBL" id="KAL2063683.1"/>
    </source>
</evidence>
<sequence length="97" mass="10926">MAVEVREVTGGGGMKQPDVAIGWWLAQYWRTIADMKAEFCDNKETRSRESILLLKERLVAPEVEYVWVDVEVAGADADRCSREKIKREAGGLKQDGL</sequence>